<dbReference type="EC" id="5.2.1.8" evidence="2"/>
<dbReference type="InterPro" id="IPR011990">
    <property type="entry name" value="TPR-like_helical_dom_sf"/>
</dbReference>
<dbReference type="SUPFAM" id="SSF50891">
    <property type="entry name" value="Cyclophilin-like"/>
    <property type="match status" value="1"/>
</dbReference>
<evidence type="ECO:0000313" key="8">
    <source>
        <dbReference type="Proteomes" id="UP000215086"/>
    </source>
</evidence>
<dbReference type="CDD" id="cd00317">
    <property type="entry name" value="cyclophilin"/>
    <property type="match status" value="1"/>
</dbReference>
<dbReference type="InterPro" id="IPR019734">
    <property type="entry name" value="TPR_rpt"/>
</dbReference>
<dbReference type="InterPro" id="IPR044666">
    <property type="entry name" value="Cyclophilin_A-like"/>
</dbReference>
<proteinExistence type="inferred from homology"/>
<dbReference type="KEGG" id="ttf:THTE_2971"/>
<dbReference type="PANTHER" id="PTHR45625:SF4">
    <property type="entry name" value="PEPTIDYLPROLYL ISOMERASE DOMAIN AND WD REPEAT-CONTAINING PROTEIN 1"/>
    <property type="match status" value="1"/>
</dbReference>
<dbReference type="AlphaFoldDB" id="A0A286RHY4"/>
<evidence type="ECO:0000256" key="4">
    <source>
        <dbReference type="ARBA" id="ARBA00023235"/>
    </source>
</evidence>
<sequence length="385" mass="41870">MKRLGFVVVAILLAAGVIAVGYRLKALTALAEPASPPSAATIPSGPKAEAFRKALAEWVALLTQIREIRMKYPNANPAEMSQLRQQYEKLVDEAQKKLPGLIAAAEAAYDENPQTEGDLVDLLLEVALDDGDSGKFQEALALSEKLLKNNVKSPVAYLAAGKAAFALEDFEKATNYFKKIEELGIKDDQVTALREAADFYAKQKPIEEQKRQAEAKADDLPRVLLKTTKGDILLELFENEAPNTVANFITLVEQGFYNGLTFHRVIPGFMAQAGCPKGDGTGGPGYKIADECNAPNARLHFRGSLSMANAGPNTNGSQFFITYMPTSHLNGKHTVFGRVISGMDVVEKLQPRDPQAPNPPEPDKIISATVVRKRPHPYVVQKLGS</sequence>
<feature type="domain" description="PPIase cyclophilin-type" evidence="6">
    <location>
        <begin position="230"/>
        <end position="371"/>
    </location>
</feature>
<evidence type="ECO:0000256" key="3">
    <source>
        <dbReference type="ARBA" id="ARBA00023110"/>
    </source>
</evidence>
<feature type="repeat" description="TPR" evidence="5">
    <location>
        <begin position="154"/>
        <end position="187"/>
    </location>
</feature>
<dbReference type="EMBL" id="CP018477">
    <property type="protein sequence ID" value="ASV75573.1"/>
    <property type="molecule type" value="Genomic_DNA"/>
</dbReference>
<dbReference type="PRINTS" id="PR00153">
    <property type="entry name" value="CSAPPISMRASE"/>
</dbReference>
<evidence type="ECO:0000313" key="7">
    <source>
        <dbReference type="EMBL" id="ASV75573.1"/>
    </source>
</evidence>
<organism evidence="7 8">
    <name type="scientific">Thermogutta terrifontis</name>
    <dbReference type="NCBI Taxonomy" id="1331910"/>
    <lineage>
        <taxon>Bacteria</taxon>
        <taxon>Pseudomonadati</taxon>
        <taxon>Planctomycetota</taxon>
        <taxon>Planctomycetia</taxon>
        <taxon>Pirellulales</taxon>
        <taxon>Thermoguttaceae</taxon>
        <taxon>Thermogutta</taxon>
    </lineage>
</organism>
<evidence type="ECO:0000259" key="6">
    <source>
        <dbReference type="PROSITE" id="PS50072"/>
    </source>
</evidence>
<dbReference type="InterPro" id="IPR020892">
    <property type="entry name" value="Cyclophilin-type_PPIase_CS"/>
</dbReference>
<dbReference type="Gene3D" id="1.25.40.10">
    <property type="entry name" value="Tetratricopeptide repeat domain"/>
    <property type="match status" value="1"/>
</dbReference>
<evidence type="ECO:0000256" key="2">
    <source>
        <dbReference type="ARBA" id="ARBA00013194"/>
    </source>
</evidence>
<keyword evidence="4 7" id="KW-0413">Isomerase</keyword>
<dbReference type="RefSeq" id="WP_269467013.1">
    <property type="nucleotide sequence ID" value="NZ_CP018477.1"/>
</dbReference>
<reference evidence="7 8" key="1">
    <citation type="journal article" name="Front. Microbiol.">
        <title>Sugar Metabolism of the First Thermophilic Planctomycete Thermogutta terrifontis: Comparative Genomic and Transcriptomic Approaches.</title>
        <authorList>
            <person name="Elcheninov A.G."/>
            <person name="Menzel P."/>
            <person name="Gudbergsdottir S.R."/>
            <person name="Slesarev A.I."/>
            <person name="Kadnikov V.V."/>
            <person name="Krogh A."/>
            <person name="Bonch-Osmolovskaya E.A."/>
            <person name="Peng X."/>
            <person name="Kublanov I.V."/>
        </authorList>
    </citation>
    <scope>NUCLEOTIDE SEQUENCE [LARGE SCALE GENOMIC DNA]</scope>
    <source>
        <strain evidence="7 8">R1</strain>
    </source>
</reference>
<dbReference type="PROSITE" id="PS00170">
    <property type="entry name" value="CSA_PPIASE_1"/>
    <property type="match status" value="1"/>
</dbReference>
<dbReference type="PROSITE" id="PS50005">
    <property type="entry name" value="TPR"/>
    <property type="match status" value="1"/>
</dbReference>
<dbReference type="InterPro" id="IPR002130">
    <property type="entry name" value="Cyclophilin-type_PPIase_dom"/>
</dbReference>
<keyword evidence="8" id="KW-1185">Reference proteome</keyword>
<keyword evidence="5" id="KW-0802">TPR repeat</keyword>
<dbReference type="GO" id="GO:0006457">
    <property type="term" value="P:protein folding"/>
    <property type="evidence" value="ECO:0007669"/>
    <property type="project" value="InterPro"/>
</dbReference>
<gene>
    <name evidence="7" type="ORF">THTE_2971</name>
</gene>
<dbReference type="Proteomes" id="UP000215086">
    <property type="component" value="Chromosome"/>
</dbReference>
<name>A0A286RHY4_9BACT</name>
<dbReference type="PANTHER" id="PTHR45625">
    <property type="entry name" value="PEPTIDYL-PROLYL CIS-TRANS ISOMERASE-RELATED"/>
    <property type="match status" value="1"/>
</dbReference>
<dbReference type="Pfam" id="PF00160">
    <property type="entry name" value="Pro_isomerase"/>
    <property type="match status" value="1"/>
</dbReference>
<protein>
    <recommendedName>
        <fullName evidence="2">peptidylprolyl isomerase</fullName>
        <ecNumber evidence="2">5.2.1.8</ecNumber>
    </recommendedName>
</protein>
<dbReference type="GO" id="GO:0003755">
    <property type="term" value="F:peptidyl-prolyl cis-trans isomerase activity"/>
    <property type="evidence" value="ECO:0007669"/>
    <property type="project" value="UniProtKB-KW"/>
</dbReference>
<evidence type="ECO:0000256" key="5">
    <source>
        <dbReference type="PROSITE-ProRule" id="PRU00339"/>
    </source>
</evidence>
<accession>A0A286RHY4</accession>
<dbReference type="InterPro" id="IPR029000">
    <property type="entry name" value="Cyclophilin-like_dom_sf"/>
</dbReference>
<dbReference type="SUPFAM" id="SSF48452">
    <property type="entry name" value="TPR-like"/>
    <property type="match status" value="1"/>
</dbReference>
<dbReference type="PROSITE" id="PS50072">
    <property type="entry name" value="CSA_PPIASE_2"/>
    <property type="match status" value="1"/>
</dbReference>
<dbReference type="Gene3D" id="2.40.100.10">
    <property type="entry name" value="Cyclophilin-like"/>
    <property type="match status" value="1"/>
</dbReference>
<comment type="similarity">
    <text evidence="1">Belongs to the cyclophilin-type PPIase family.</text>
</comment>
<keyword evidence="3" id="KW-0697">Rotamase</keyword>
<evidence type="ECO:0000256" key="1">
    <source>
        <dbReference type="ARBA" id="ARBA00007365"/>
    </source>
</evidence>